<reference evidence="2 3" key="1">
    <citation type="submission" date="2014-02" db="EMBL/GenBank/DDBJ databases">
        <title>Single nucleus genome sequencing reveals high similarity among nuclei of an endomycorrhizal fungus.</title>
        <authorList>
            <person name="Lin K."/>
            <person name="Geurts R."/>
            <person name="Zhang Z."/>
            <person name="Limpens E."/>
            <person name="Saunders D.G."/>
            <person name="Mu D."/>
            <person name="Pang E."/>
            <person name="Cao H."/>
            <person name="Cha H."/>
            <person name="Lin T."/>
            <person name="Zhou Q."/>
            <person name="Shang Y."/>
            <person name="Li Y."/>
            <person name="Ivanov S."/>
            <person name="Sharma T."/>
            <person name="Velzen R.V."/>
            <person name="Ruijter N.D."/>
            <person name="Aanen D.K."/>
            <person name="Win J."/>
            <person name="Kamoun S."/>
            <person name="Bisseling T."/>
            <person name="Huang S."/>
        </authorList>
    </citation>
    <scope>NUCLEOTIDE SEQUENCE [LARGE SCALE GENOMIC DNA]</scope>
    <source>
        <strain evidence="3">DAOM197198w</strain>
    </source>
</reference>
<dbReference type="GO" id="GO:0004672">
    <property type="term" value="F:protein kinase activity"/>
    <property type="evidence" value="ECO:0007669"/>
    <property type="project" value="InterPro"/>
</dbReference>
<dbReference type="GO" id="GO:0007165">
    <property type="term" value="P:signal transduction"/>
    <property type="evidence" value="ECO:0007669"/>
    <property type="project" value="TreeGrafter"/>
</dbReference>
<dbReference type="SUPFAM" id="SSF56112">
    <property type="entry name" value="Protein kinase-like (PK-like)"/>
    <property type="match status" value="1"/>
</dbReference>
<dbReference type="Gene3D" id="1.10.10.1010">
    <property type="entry name" value="Intein homing endonuclease, domain IV"/>
    <property type="match status" value="6"/>
</dbReference>
<dbReference type="Proteomes" id="UP000022910">
    <property type="component" value="Unassembled WGS sequence"/>
</dbReference>
<proteinExistence type="predicted"/>
<dbReference type="InterPro" id="IPR000719">
    <property type="entry name" value="Prot_kinase_dom"/>
</dbReference>
<dbReference type="OrthoDB" id="2467939at2759"/>
<evidence type="ECO:0000313" key="3">
    <source>
        <dbReference type="Proteomes" id="UP000022910"/>
    </source>
</evidence>
<dbReference type="Gene3D" id="1.10.510.10">
    <property type="entry name" value="Transferase(Phosphotransferase) domain 1"/>
    <property type="match status" value="1"/>
</dbReference>
<dbReference type="InterPro" id="IPR011009">
    <property type="entry name" value="Kinase-like_dom_sf"/>
</dbReference>
<dbReference type="Pfam" id="PF07714">
    <property type="entry name" value="PK_Tyr_Ser-Thr"/>
    <property type="match status" value="1"/>
</dbReference>
<feature type="domain" description="Protein kinase" evidence="1">
    <location>
        <begin position="894"/>
        <end position="1167"/>
    </location>
</feature>
<evidence type="ECO:0000313" key="2">
    <source>
        <dbReference type="EMBL" id="EXX66996.1"/>
    </source>
</evidence>
<protein>
    <submittedName>
        <fullName evidence="2">Tpk1p</fullName>
    </submittedName>
</protein>
<dbReference type="GO" id="GO:0005737">
    <property type="term" value="C:cytoplasm"/>
    <property type="evidence" value="ECO:0007669"/>
    <property type="project" value="TreeGrafter"/>
</dbReference>
<dbReference type="InterPro" id="IPR050167">
    <property type="entry name" value="Ser_Thr_protein_kinase"/>
</dbReference>
<accession>A0A015L3J0</accession>
<gene>
    <name evidence="2" type="ORF">RirG_118430</name>
</gene>
<sequence>MDFFIKGINKLIKPSHEICGCKRYNYICFAIRFKQNFKNWTSGNDDIDKFIQNAQLSAHENVKEVLEWILYDRFYDIEYIANKKVYKANWIDGNIKCWDYEKQDWGRNNNIIVTLKELNDPKIITLEFMDEIKIDHKFYGITQNPETKRYMMILNDKCKKCKYMCSSIHFQQNFKNWTSGNNDIDNFIQDTQLSAHKNVKEALEWIPFDRFYDIEYIANKKVYKANWIDGNLSVWEDYRKRNNNIIVTLEELNDPKIITLEFMNEIKIDHELYGVTQNPETKCYMMVLNDKCKNCEYLCNSIHFQQNFKNWTSGNNDIDNFIQYTQLSAHGNAEEALEWIPYDKFNNIENIFGKTYRANWIDGKISYWNYSRRNWWRNKNMIVFLKGLDSPKDFTSEFMNEFKIDHNFCGITQNPETKNYVMVLNYKCRKCNDICNAIHFQQNFKNWTSGNDDVDKFIQDTQLSAHIDYEVFENALEWIPFDRFNNIEKSRFDEAYKANWIDGHIYKWNDKNQNWERKKQNMIVTLKILNNSKNIVLEFMNEINKSNGITQNPETKNYMMVLNDECKKCKYTCNAIRFQQNFKDWTSDNDDIDKFIQNAQLSAHKNVKEALEWIPYDRFYDIEYIANKKVYKSNWIDGNISVWGGWDYRKQDWERNNNIVIVTLKELNDPKIITLEFMNEIKIDHEFYGITQNPETKCYMMVLNDKCKNCKYICNSIHFQQNFKNWTSGNNDIDNFIQDTRLSAHKNVKKALEWMPYNRFSNISKNNKAKWIDGCISEWNSKSRNWKRVNQNMIVTFKELDNSKNITLELTKMIGRLYGITQNPGTKNYMMVLNDKCRICDYICNTIHFQQNFENWTSGNDDIDKLIRDTQLLVHNNNHAVFKIVLEWIPYDRFYDIKYIAKGGFGKVYRASWIDGYIISWKDNCWNRYNKNMFVALKSLDNSKNVTLEFMNEVTLHNKGKMNNAFIIGFYGITQDPETKNYMMVLDYAEDGSLRNYLDKEYNKLKWNKKIDYIYDIIIGLEHIHEKELIHRDLHIGNILKLKYDTTITDLGLCKPANYIESENAKNNVYGVLPYIAPEILRGQNYTKAADIYSFGIIMYEVISGLPPYYDLSHDRNLAIKICKGLRPRFNIKVPQLIVYLIKRCLDADPLNRPIAREVKDIINKWRCKPEELQAQIKEADINNDSLNNSIPSTSLGLSYKTHSEAIYTSRLLDLNNLPEPKNSDDYYEQNDNIISMKFSESLQIDISQLNINLRD</sequence>
<dbReference type="GO" id="GO:0005524">
    <property type="term" value="F:ATP binding"/>
    <property type="evidence" value="ECO:0007669"/>
    <property type="project" value="InterPro"/>
</dbReference>
<organism evidence="2 3">
    <name type="scientific">Rhizophagus irregularis (strain DAOM 197198w)</name>
    <name type="common">Glomus intraradices</name>
    <dbReference type="NCBI Taxonomy" id="1432141"/>
    <lineage>
        <taxon>Eukaryota</taxon>
        <taxon>Fungi</taxon>
        <taxon>Fungi incertae sedis</taxon>
        <taxon>Mucoromycota</taxon>
        <taxon>Glomeromycotina</taxon>
        <taxon>Glomeromycetes</taxon>
        <taxon>Glomerales</taxon>
        <taxon>Glomeraceae</taxon>
        <taxon>Rhizophagus</taxon>
    </lineage>
</organism>
<evidence type="ECO:0000259" key="1">
    <source>
        <dbReference type="PROSITE" id="PS50011"/>
    </source>
</evidence>
<keyword evidence="3" id="KW-1185">Reference proteome</keyword>
<dbReference type="PANTHER" id="PTHR23257:SF963">
    <property type="entry name" value="AT08303P"/>
    <property type="match status" value="1"/>
</dbReference>
<dbReference type="PROSITE" id="PS50011">
    <property type="entry name" value="PROTEIN_KINASE_DOM"/>
    <property type="match status" value="1"/>
</dbReference>
<dbReference type="STRING" id="1432141.A0A015L3J0"/>
<comment type="caution">
    <text evidence="2">The sequence shown here is derived from an EMBL/GenBank/DDBJ whole genome shotgun (WGS) entry which is preliminary data.</text>
</comment>
<dbReference type="PANTHER" id="PTHR23257">
    <property type="entry name" value="SERINE-THREONINE PROTEIN KINASE"/>
    <property type="match status" value="1"/>
</dbReference>
<dbReference type="EMBL" id="JEMT01018115">
    <property type="protein sequence ID" value="EXX66996.1"/>
    <property type="molecule type" value="Genomic_DNA"/>
</dbReference>
<name>A0A015L3J0_RHIIW</name>
<dbReference type="HOGENOM" id="CLU_000288_7_8_1"/>
<dbReference type="AlphaFoldDB" id="A0A015L3J0"/>
<dbReference type="InterPro" id="IPR001245">
    <property type="entry name" value="Ser-Thr/Tyr_kinase_cat_dom"/>
</dbReference>